<sequence>MSQLTQTRYVTDIDSVPIIDKIRVSLQRENRIRISRLRLSAAPVSSAQNFADSINVPTQASVTTIDTTVSESVTMTTPGLTTVSANTSMSNPVTMTTSGHHNSTTEPITSNVTTVFPNMTTQQTNSSSESPSPATTSSSHNTSESTKTSSIPHTIPHTTSRIPKPAKKSKFEAWSFLGGAAVGLCVTLACVGLVYCIIDRKKYPHDSVQYRAM</sequence>
<reference evidence="3" key="1">
    <citation type="journal article" date="2012" name="Nature">
        <title>The oyster genome reveals stress adaptation and complexity of shell formation.</title>
        <authorList>
            <person name="Zhang G."/>
            <person name="Fang X."/>
            <person name="Guo X."/>
            <person name="Li L."/>
            <person name="Luo R."/>
            <person name="Xu F."/>
            <person name="Yang P."/>
            <person name="Zhang L."/>
            <person name="Wang X."/>
            <person name="Qi H."/>
            <person name="Xiong Z."/>
            <person name="Que H."/>
            <person name="Xie Y."/>
            <person name="Holland P.W."/>
            <person name="Paps J."/>
            <person name="Zhu Y."/>
            <person name="Wu F."/>
            <person name="Chen Y."/>
            <person name="Wang J."/>
            <person name="Peng C."/>
            <person name="Meng J."/>
            <person name="Yang L."/>
            <person name="Liu J."/>
            <person name="Wen B."/>
            <person name="Zhang N."/>
            <person name="Huang Z."/>
            <person name="Zhu Q."/>
            <person name="Feng Y."/>
            <person name="Mount A."/>
            <person name="Hedgecock D."/>
            <person name="Xu Z."/>
            <person name="Liu Y."/>
            <person name="Domazet-Loso T."/>
            <person name="Du Y."/>
            <person name="Sun X."/>
            <person name="Zhang S."/>
            <person name="Liu B."/>
            <person name="Cheng P."/>
            <person name="Jiang X."/>
            <person name="Li J."/>
            <person name="Fan D."/>
            <person name="Wang W."/>
            <person name="Fu W."/>
            <person name="Wang T."/>
            <person name="Wang B."/>
            <person name="Zhang J."/>
            <person name="Peng Z."/>
            <person name="Li Y."/>
            <person name="Li N."/>
            <person name="Wang J."/>
            <person name="Chen M."/>
            <person name="He Y."/>
            <person name="Tan F."/>
            <person name="Song X."/>
            <person name="Zheng Q."/>
            <person name="Huang R."/>
            <person name="Yang H."/>
            <person name="Du X."/>
            <person name="Chen L."/>
            <person name="Yang M."/>
            <person name="Gaffney P.M."/>
            <person name="Wang S."/>
            <person name="Luo L."/>
            <person name="She Z."/>
            <person name="Ming Y."/>
            <person name="Huang W."/>
            <person name="Zhang S."/>
            <person name="Huang B."/>
            <person name="Zhang Y."/>
            <person name="Qu T."/>
            <person name="Ni P."/>
            <person name="Miao G."/>
            <person name="Wang J."/>
            <person name="Wang Q."/>
            <person name="Steinberg C.E."/>
            <person name="Wang H."/>
            <person name="Li N."/>
            <person name="Qian L."/>
            <person name="Zhang G."/>
            <person name="Li Y."/>
            <person name="Yang H."/>
            <person name="Liu X."/>
            <person name="Wang J."/>
            <person name="Yin Y."/>
            <person name="Wang J."/>
        </authorList>
    </citation>
    <scope>NUCLEOTIDE SEQUENCE [LARGE SCALE GENOMIC DNA]</scope>
    <source>
        <strain evidence="3">05x7-T-G4-1.051#20</strain>
    </source>
</reference>
<dbReference type="InParanoid" id="K1PJ28"/>
<accession>K1PJ28</accession>
<organism evidence="3">
    <name type="scientific">Magallana gigas</name>
    <name type="common">Pacific oyster</name>
    <name type="synonym">Crassostrea gigas</name>
    <dbReference type="NCBI Taxonomy" id="29159"/>
    <lineage>
        <taxon>Eukaryota</taxon>
        <taxon>Metazoa</taxon>
        <taxon>Spiralia</taxon>
        <taxon>Lophotrochozoa</taxon>
        <taxon>Mollusca</taxon>
        <taxon>Bivalvia</taxon>
        <taxon>Autobranchia</taxon>
        <taxon>Pteriomorphia</taxon>
        <taxon>Ostreida</taxon>
        <taxon>Ostreoidea</taxon>
        <taxon>Ostreidae</taxon>
        <taxon>Magallana</taxon>
    </lineage>
</organism>
<dbReference type="AlphaFoldDB" id="K1PJ28"/>
<evidence type="ECO:0000256" key="2">
    <source>
        <dbReference type="SAM" id="Phobius"/>
    </source>
</evidence>
<keyword evidence="2" id="KW-1133">Transmembrane helix</keyword>
<feature type="compositionally biased region" description="Low complexity" evidence="1">
    <location>
        <begin position="120"/>
        <end position="150"/>
    </location>
</feature>
<dbReference type="HOGENOM" id="CLU_1295498_0_0_1"/>
<feature type="transmembrane region" description="Helical" evidence="2">
    <location>
        <begin position="173"/>
        <end position="198"/>
    </location>
</feature>
<feature type="region of interest" description="Disordered" evidence="1">
    <location>
        <begin position="79"/>
        <end position="164"/>
    </location>
</feature>
<evidence type="ECO:0000256" key="1">
    <source>
        <dbReference type="SAM" id="MobiDB-lite"/>
    </source>
</evidence>
<keyword evidence="2" id="KW-0812">Transmembrane</keyword>
<gene>
    <name evidence="3" type="ORF">CGI_10003406</name>
</gene>
<keyword evidence="2" id="KW-0472">Membrane</keyword>
<protein>
    <submittedName>
        <fullName evidence="3">Uncharacterized protein</fullName>
    </submittedName>
</protein>
<proteinExistence type="predicted"/>
<evidence type="ECO:0000313" key="3">
    <source>
        <dbReference type="EMBL" id="EKC23992.1"/>
    </source>
</evidence>
<feature type="compositionally biased region" description="Polar residues" evidence="1">
    <location>
        <begin position="79"/>
        <end position="119"/>
    </location>
</feature>
<name>K1PJ28_MAGGI</name>
<dbReference type="EMBL" id="JH818921">
    <property type="protein sequence ID" value="EKC23992.1"/>
    <property type="molecule type" value="Genomic_DNA"/>
</dbReference>